<evidence type="ECO:0000313" key="1">
    <source>
        <dbReference type="EMBL" id="CAD9982596.1"/>
    </source>
</evidence>
<accession>A0A7S3DUN3</accession>
<dbReference type="AlphaFoldDB" id="A0A7S3DUN3"/>
<gene>
    <name evidence="1" type="ORF">APAL1065_LOCUS20651</name>
</gene>
<proteinExistence type="predicted"/>
<sequence>MSKRQDPSHQPLHHSELPPLLLYWFSGLDAYLILDGHDRLLAACLEPSVPNIHVICLDAVEPQPPATWNTTVRAQDRAWDILQRGYAAVHQDRLRGVRQPSSEIHTRSTNGPG</sequence>
<name>A0A7S3DUN3_9STRA</name>
<reference evidence="1" key="1">
    <citation type="submission" date="2021-01" db="EMBL/GenBank/DDBJ databases">
        <authorList>
            <person name="Corre E."/>
            <person name="Pelletier E."/>
            <person name="Niang G."/>
            <person name="Scheremetjew M."/>
            <person name="Finn R."/>
            <person name="Kale V."/>
            <person name="Holt S."/>
            <person name="Cochrane G."/>
            <person name="Meng A."/>
            <person name="Brown T."/>
            <person name="Cohen L."/>
        </authorList>
    </citation>
    <scope>NUCLEOTIDE SEQUENCE</scope>
    <source>
        <strain evidence="1">CCMP125</strain>
    </source>
</reference>
<dbReference type="EMBL" id="HBHT01030777">
    <property type="protein sequence ID" value="CAD9982596.1"/>
    <property type="molecule type" value="Transcribed_RNA"/>
</dbReference>
<organism evidence="1">
    <name type="scientific">Entomoneis paludosa</name>
    <dbReference type="NCBI Taxonomy" id="265537"/>
    <lineage>
        <taxon>Eukaryota</taxon>
        <taxon>Sar</taxon>
        <taxon>Stramenopiles</taxon>
        <taxon>Ochrophyta</taxon>
        <taxon>Bacillariophyta</taxon>
        <taxon>Bacillariophyceae</taxon>
        <taxon>Bacillariophycidae</taxon>
        <taxon>Entomoneidaceae</taxon>
        <taxon>Entomoneis</taxon>
    </lineage>
</organism>
<protein>
    <submittedName>
        <fullName evidence="1">Uncharacterized protein</fullName>
    </submittedName>
</protein>